<accession>A0A0K0PD76</accession>
<proteinExistence type="predicted"/>
<evidence type="ECO:0000313" key="1">
    <source>
        <dbReference type="EMBL" id="AKQ22653.1"/>
    </source>
</evidence>
<dbReference type="AlphaFoldDB" id="A0A0K0PD76"/>
<dbReference type="EMBL" id="KR857271">
    <property type="protein sequence ID" value="AKQ22653.1"/>
    <property type="molecule type" value="Genomic_DNA"/>
</dbReference>
<name>A0A0K0PD76_9CYAN</name>
<reference evidence="1" key="1">
    <citation type="submission" date="2015-05" db="EMBL/GenBank/DDBJ databases">
        <title>Metabolic and evolutionary origin of actin-binding polyketides from diverse organisms.</title>
        <authorList>
            <person name="Ueoka R."/>
            <person name="Uria A.R."/>
            <person name="Reiter S."/>
            <person name="Mori T."/>
            <person name="Karbaum P."/>
            <person name="Peters E.E."/>
            <person name="Helfrich E.J.N."/>
            <person name="Morinaka B.I."/>
            <person name="Gugger M."/>
            <person name="Takeyama H."/>
            <person name="Matsunaga S."/>
            <person name="Piel J."/>
        </authorList>
    </citation>
    <scope>NUCLEOTIDE SEQUENCE</scope>
    <source>
        <strain evidence="1">PCC 10023</strain>
    </source>
</reference>
<organism evidence="1">
    <name type="scientific">Scytonema sp. PCC 10023</name>
    <dbReference type="NCBI Taxonomy" id="1680591"/>
    <lineage>
        <taxon>Bacteria</taxon>
        <taxon>Bacillati</taxon>
        <taxon>Cyanobacteriota</taxon>
        <taxon>Cyanophyceae</taxon>
        <taxon>Nostocales</taxon>
        <taxon>Scytonemataceae</taxon>
        <taxon>Scytonema</taxon>
    </lineage>
</organism>
<protein>
    <submittedName>
        <fullName evidence="1">Uncharacterized protein</fullName>
    </submittedName>
</protein>
<sequence>MKNNMAKIYVATCSFCFISNRNCLKSWFLHREWLMFELSARLLKASHGEVLAFFGDV</sequence>